<protein>
    <submittedName>
        <fullName evidence="2">IS3 family transposase</fullName>
    </submittedName>
</protein>
<dbReference type="EMBL" id="JABNND010000002">
    <property type="protein sequence ID" value="NQX50062.1"/>
    <property type="molecule type" value="Genomic_DNA"/>
</dbReference>
<proteinExistence type="predicted"/>
<dbReference type="Pfam" id="PF13333">
    <property type="entry name" value="rve_2"/>
    <property type="match status" value="1"/>
</dbReference>
<evidence type="ECO:0000313" key="3">
    <source>
        <dbReference type="Proteomes" id="UP000551316"/>
    </source>
</evidence>
<name>A0A7D5BRN1_BIFLI</name>
<dbReference type="RefSeq" id="WP_136527117.1">
    <property type="nucleotide sequence ID" value="NZ_CP054425.1"/>
</dbReference>
<feature type="domain" description="Integrase catalytic" evidence="1">
    <location>
        <begin position="5"/>
        <end position="39"/>
    </location>
</feature>
<reference evidence="2 3" key="1">
    <citation type="submission" date="2020-05" db="EMBL/GenBank/DDBJ databases">
        <title>Draft Genome Sequence of Bifidobacterium longum subsp. Infantis BI-G201, a Commercialization Strain.</title>
        <authorList>
            <person name="Song J."/>
            <person name="Xu Y."/>
            <person name="Han D."/>
            <person name="Teng Q."/>
            <person name="Jiang D."/>
            <person name="Liu Q."/>
        </authorList>
    </citation>
    <scope>NUCLEOTIDE SEQUENCE [LARGE SCALE GENOMIC DNA]</scope>
    <source>
        <strain evidence="2 3">BI-G201</strain>
    </source>
</reference>
<dbReference type="GO" id="GO:0015074">
    <property type="term" value="P:DNA integration"/>
    <property type="evidence" value="ECO:0007669"/>
    <property type="project" value="InterPro"/>
</dbReference>
<accession>A0A7D5BRN1</accession>
<dbReference type="InterPro" id="IPR001584">
    <property type="entry name" value="Integrase_cat-core"/>
</dbReference>
<comment type="caution">
    <text evidence="2">The sequence shown here is derived from an EMBL/GenBank/DDBJ whole genome shotgun (WGS) entry which is preliminary data.</text>
</comment>
<dbReference type="Proteomes" id="UP000551316">
    <property type="component" value="Unassembled WGS sequence"/>
</dbReference>
<gene>
    <name evidence="2" type="ORF">HNS28_00785</name>
</gene>
<evidence type="ECO:0000259" key="1">
    <source>
        <dbReference type="Pfam" id="PF13333"/>
    </source>
</evidence>
<dbReference type="AlphaFoldDB" id="A0A7D5BRN1"/>
<evidence type="ECO:0000313" key="2">
    <source>
        <dbReference type="EMBL" id="NQX50062.1"/>
    </source>
</evidence>
<organism evidence="2 3">
    <name type="scientific">Bifidobacterium longum subsp. infantis</name>
    <dbReference type="NCBI Taxonomy" id="1682"/>
    <lineage>
        <taxon>Bacteria</taxon>
        <taxon>Bacillati</taxon>
        <taxon>Actinomycetota</taxon>
        <taxon>Actinomycetes</taxon>
        <taxon>Bifidobacteriales</taxon>
        <taxon>Bifidobacteriaceae</taxon>
        <taxon>Bifidobacterium</taxon>
    </lineage>
</organism>
<sequence length="42" mass="5160">MNRPLEKGLVCRTRYTRVDRLRAELNDCVYWFNNQRLHSMFG</sequence>